<dbReference type="InterPro" id="IPR000073">
    <property type="entry name" value="AB_hydrolase_1"/>
</dbReference>
<sequence>MRTIEVNDSFMAYTETGAGVPVVFLHGNPTSSYLWRKVIPHVQGQARALAPDLIGMGESGKPDIGYRFTDHAGYLDAWFEKLGLDDVVIVGHDWGGALGMHYAARNPGKVRGIALVETFLRSLTWAEYPPNGAALFRAIRSPQGEQMVLRDNSFIEVNLPAGVLGGLSPEDHDVYRRPYPDPRSRLPTLVWPREIPIDGAPADVDQIIVNYTEWAKNSPGVPKLLMTVEPGTAMGSADAAVWAKETYASLEVVSVGPGGHHAPEDQPHAIGQAVARWLTRHKLTMQQ</sequence>
<dbReference type="Pfam" id="PF00561">
    <property type="entry name" value="Abhydrolase_1"/>
    <property type="match status" value="1"/>
</dbReference>
<evidence type="ECO:0000259" key="1">
    <source>
        <dbReference type="Pfam" id="PF00561"/>
    </source>
</evidence>
<comment type="caution">
    <text evidence="2">The sequence shown here is derived from an EMBL/GenBank/DDBJ whole genome shotgun (WGS) entry which is preliminary data.</text>
</comment>
<dbReference type="SUPFAM" id="SSF53474">
    <property type="entry name" value="alpha/beta-Hydrolases"/>
    <property type="match status" value="1"/>
</dbReference>
<accession>A0ABS4TFE5</accession>
<dbReference type="Proteomes" id="UP001519332">
    <property type="component" value="Unassembled WGS sequence"/>
</dbReference>
<keyword evidence="3" id="KW-1185">Reference proteome</keyword>
<evidence type="ECO:0000313" key="2">
    <source>
        <dbReference type="EMBL" id="MBP2322598.1"/>
    </source>
</evidence>
<proteinExistence type="predicted"/>
<dbReference type="PRINTS" id="PR00412">
    <property type="entry name" value="EPOXHYDRLASE"/>
</dbReference>
<feature type="domain" description="AB hydrolase-1" evidence="1">
    <location>
        <begin position="21"/>
        <end position="126"/>
    </location>
</feature>
<reference evidence="2 3" key="1">
    <citation type="submission" date="2021-03" db="EMBL/GenBank/DDBJ databases">
        <title>Sequencing the genomes of 1000 actinobacteria strains.</title>
        <authorList>
            <person name="Klenk H.-P."/>
        </authorList>
    </citation>
    <scope>NUCLEOTIDE SEQUENCE [LARGE SCALE GENOMIC DNA]</scope>
    <source>
        <strain evidence="2 3">DSM 46670</strain>
    </source>
</reference>
<dbReference type="PRINTS" id="PR00111">
    <property type="entry name" value="ABHYDROLASE"/>
</dbReference>
<dbReference type="EMBL" id="JAGINW010000001">
    <property type="protein sequence ID" value="MBP2322598.1"/>
    <property type="molecule type" value="Genomic_DNA"/>
</dbReference>
<dbReference type="InterPro" id="IPR050266">
    <property type="entry name" value="AB_hydrolase_sf"/>
</dbReference>
<dbReference type="PANTHER" id="PTHR43798">
    <property type="entry name" value="MONOACYLGLYCEROL LIPASE"/>
    <property type="match status" value="1"/>
</dbReference>
<organism evidence="2 3">
    <name type="scientific">Kibdelosporangium banguiense</name>
    <dbReference type="NCBI Taxonomy" id="1365924"/>
    <lineage>
        <taxon>Bacteria</taxon>
        <taxon>Bacillati</taxon>
        <taxon>Actinomycetota</taxon>
        <taxon>Actinomycetes</taxon>
        <taxon>Pseudonocardiales</taxon>
        <taxon>Pseudonocardiaceae</taxon>
        <taxon>Kibdelosporangium</taxon>
    </lineage>
</organism>
<dbReference type="InterPro" id="IPR029058">
    <property type="entry name" value="AB_hydrolase_fold"/>
</dbReference>
<gene>
    <name evidence="2" type="ORF">JOF56_002983</name>
</gene>
<dbReference type="RefSeq" id="WP_209638148.1">
    <property type="nucleotide sequence ID" value="NZ_JAGINW010000001.1"/>
</dbReference>
<keyword evidence="2" id="KW-0378">Hydrolase</keyword>
<dbReference type="EC" id="3.8.1.5" evidence="2"/>
<name>A0ABS4TFE5_9PSEU</name>
<dbReference type="Gene3D" id="3.40.50.1820">
    <property type="entry name" value="alpha/beta hydrolase"/>
    <property type="match status" value="1"/>
</dbReference>
<dbReference type="GO" id="GO:0018786">
    <property type="term" value="F:haloalkane dehalogenase activity"/>
    <property type="evidence" value="ECO:0007669"/>
    <property type="project" value="UniProtKB-EC"/>
</dbReference>
<protein>
    <submittedName>
        <fullName evidence="2">Haloalkane dehalogenase</fullName>
        <ecNumber evidence="2">3.8.1.5</ecNumber>
    </submittedName>
</protein>
<dbReference type="PANTHER" id="PTHR43798:SF24">
    <property type="entry name" value="CIS-3-ALKYL-4-ALKYLOXETAN-2-ONE DECARBOXYLASE"/>
    <property type="match status" value="1"/>
</dbReference>
<dbReference type="InterPro" id="IPR000639">
    <property type="entry name" value="Epox_hydrolase-like"/>
</dbReference>
<evidence type="ECO:0000313" key="3">
    <source>
        <dbReference type="Proteomes" id="UP001519332"/>
    </source>
</evidence>
<dbReference type="NCBIfam" id="NF002938">
    <property type="entry name" value="PRK03592.1"/>
    <property type="match status" value="1"/>
</dbReference>